<evidence type="ECO:0000313" key="1">
    <source>
        <dbReference type="EMBL" id="DAD89459.1"/>
    </source>
</evidence>
<name>A0A8S5N5M4_9CAUD</name>
<accession>A0A8S5N5M4</accession>
<dbReference type="EMBL" id="BK015061">
    <property type="protein sequence ID" value="DAD89459.1"/>
    <property type="molecule type" value="Genomic_DNA"/>
</dbReference>
<protein>
    <submittedName>
        <fullName evidence="1">Restriction alleviation protein</fullName>
    </submittedName>
</protein>
<reference evidence="1" key="1">
    <citation type="journal article" date="2021" name="Proc. Natl. Acad. Sci. U.S.A.">
        <title>A Catalog of Tens of Thousands of Viruses from Human Metagenomes Reveals Hidden Associations with Chronic Diseases.</title>
        <authorList>
            <person name="Tisza M.J."/>
            <person name="Buck C.B."/>
        </authorList>
    </citation>
    <scope>NUCLEOTIDE SEQUENCE</scope>
    <source>
        <strain evidence="1">CtxpQ22</strain>
    </source>
</reference>
<sequence>MGGITVMNMNESIVYRYTVEEVAKAWNRRK</sequence>
<proteinExistence type="predicted"/>
<organism evidence="1">
    <name type="scientific">Myoviridae sp. ctxpQ22</name>
    <dbReference type="NCBI Taxonomy" id="2826715"/>
    <lineage>
        <taxon>Viruses</taxon>
        <taxon>Duplodnaviria</taxon>
        <taxon>Heunggongvirae</taxon>
        <taxon>Uroviricota</taxon>
        <taxon>Caudoviricetes</taxon>
    </lineage>
</organism>